<evidence type="ECO:0000256" key="8">
    <source>
        <dbReference type="ARBA" id="ARBA00078403"/>
    </source>
</evidence>
<organism evidence="14 16">
    <name type="scientific">Aspergillus hiratsukae</name>
    <dbReference type="NCBI Taxonomy" id="1194566"/>
    <lineage>
        <taxon>Eukaryota</taxon>
        <taxon>Fungi</taxon>
        <taxon>Dikarya</taxon>
        <taxon>Ascomycota</taxon>
        <taxon>Pezizomycotina</taxon>
        <taxon>Eurotiomycetes</taxon>
        <taxon>Eurotiomycetidae</taxon>
        <taxon>Eurotiales</taxon>
        <taxon>Aspergillaceae</taxon>
        <taxon>Aspergillus</taxon>
        <taxon>Aspergillus subgen. Fumigati</taxon>
    </lineage>
</organism>
<comment type="caution">
    <text evidence="14">The sequence shown here is derived from an EMBL/GenBank/DDBJ whole genome shotgun (WGS) entry which is preliminary data.</text>
</comment>
<dbReference type="InterPro" id="IPR023610">
    <property type="entry name" value="PInositol-4/5-P-5/4-kinase"/>
</dbReference>
<dbReference type="EMBL" id="JACBAD010001996">
    <property type="protein sequence ID" value="KAF7123045.1"/>
    <property type="molecule type" value="Genomic_DNA"/>
</dbReference>
<dbReference type="Pfam" id="PF01504">
    <property type="entry name" value="PIP5K"/>
    <property type="match status" value="1"/>
</dbReference>
<feature type="compositionally biased region" description="Polar residues" evidence="12">
    <location>
        <begin position="67"/>
        <end position="82"/>
    </location>
</feature>
<evidence type="ECO:0000313" key="15">
    <source>
        <dbReference type="EMBL" id="KAF7159881.1"/>
    </source>
</evidence>
<evidence type="ECO:0000256" key="4">
    <source>
        <dbReference type="ARBA" id="ARBA00022679"/>
    </source>
</evidence>
<accession>A0A8H6PAT5</accession>
<keyword evidence="5 11" id="KW-0547">Nucleotide-binding</keyword>
<evidence type="ECO:0000256" key="12">
    <source>
        <dbReference type="SAM" id="MobiDB-lite"/>
    </source>
</evidence>
<feature type="compositionally biased region" description="Polar residues" evidence="12">
    <location>
        <begin position="788"/>
        <end position="798"/>
    </location>
</feature>
<dbReference type="InterPro" id="IPR002498">
    <property type="entry name" value="PInositol-4-P-4/5-kinase_core"/>
</dbReference>
<dbReference type="SUPFAM" id="SSF56104">
    <property type="entry name" value="SAICAR synthase-like"/>
    <property type="match status" value="1"/>
</dbReference>
<evidence type="ECO:0000256" key="10">
    <source>
        <dbReference type="ARBA" id="ARBA00082306"/>
    </source>
</evidence>
<feature type="compositionally biased region" description="Polar residues" evidence="12">
    <location>
        <begin position="147"/>
        <end position="158"/>
    </location>
</feature>
<keyword evidence="6 11" id="KW-0418">Kinase</keyword>
<evidence type="ECO:0000313" key="14">
    <source>
        <dbReference type="EMBL" id="KAF7123045.1"/>
    </source>
</evidence>
<evidence type="ECO:0000259" key="13">
    <source>
        <dbReference type="PROSITE" id="PS51455"/>
    </source>
</evidence>
<keyword evidence="4 11" id="KW-0808">Transferase</keyword>
<feature type="compositionally biased region" description="Low complexity" evidence="12">
    <location>
        <begin position="210"/>
        <end position="228"/>
    </location>
</feature>
<feature type="compositionally biased region" description="Polar residues" evidence="12">
    <location>
        <begin position="1"/>
        <end position="18"/>
    </location>
</feature>
<feature type="compositionally biased region" description="Low complexity" evidence="12">
    <location>
        <begin position="125"/>
        <end position="146"/>
    </location>
</feature>
<feature type="compositionally biased region" description="Polar residues" evidence="12">
    <location>
        <begin position="865"/>
        <end position="877"/>
    </location>
</feature>
<reference evidence="14" key="1">
    <citation type="submission" date="2020-06" db="EMBL/GenBank/DDBJ databases">
        <title>Draft genome sequences of strains closely related to Aspergillus parafelis and Aspergillus hiratsukae.</title>
        <authorList>
            <person name="Dos Santos R.A.C."/>
            <person name="Rivero-Menendez O."/>
            <person name="Steenwyk J.L."/>
            <person name="Mead M.E."/>
            <person name="Goldman G.H."/>
            <person name="Alastruey-Izquierdo A."/>
            <person name="Rokas A."/>
        </authorList>
    </citation>
    <scope>NUCLEOTIDE SEQUENCE</scope>
    <source>
        <strain evidence="14">CNM-CM5793</strain>
        <strain evidence="15">CNM-CM6106</strain>
    </source>
</reference>
<dbReference type="OrthoDB" id="20783at2759"/>
<evidence type="ECO:0000256" key="6">
    <source>
        <dbReference type="ARBA" id="ARBA00022777"/>
    </source>
</evidence>
<name>A0A8H6PAT5_9EURO</name>
<protein>
    <recommendedName>
        <fullName evidence="2">1-phosphatidylinositol-4-phosphate 5-kinase</fullName>
        <ecNumber evidence="2">2.7.1.68</ecNumber>
    </recommendedName>
    <alternativeName>
        <fullName evidence="10">1-phosphatidylinositol 4-phosphate kinase</fullName>
    </alternativeName>
    <alternativeName>
        <fullName evidence="8">Diphosphoinositide kinase</fullName>
    </alternativeName>
    <alternativeName>
        <fullName evidence="9">PIP5K</fullName>
    </alternativeName>
</protein>
<dbReference type="CDD" id="cd17303">
    <property type="entry name" value="PIPKc_PIP5K_yeast_like"/>
    <property type="match status" value="1"/>
</dbReference>
<dbReference type="Gene3D" id="3.30.800.10">
    <property type="entry name" value="Phosphatidylinositol Phosphate Kinase II Beta"/>
    <property type="match status" value="1"/>
</dbReference>
<feature type="compositionally biased region" description="Polar residues" evidence="12">
    <location>
        <begin position="822"/>
        <end position="835"/>
    </location>
</feature>
<feature type="compositionally biased region" description="Polar residues" evidence="12">
    <location>
        <begin position="174"/>
        <end position="188"/>
    </location>
</feature>
<dbReference type="SMART" id="SM00330">
    <property type="entry name" value="PIPKc"/>
    <property type="match status" value="1"/>
</dbReference>
<feature type="compositionally biased region" description="Basic and acidic residues" evidence="12">
    <location>
        <begin position="50"/>
        <end position="64"/>
    </location>
</feature>
<dbReference type="PROSITE" id="PS51455">
    <property type="entry name" value="PIPK"/>
    <property type="match status" value="1"/>
</dbReference>
<keyword evidence="7 11" id="KW-0067">ATP-binding</keyword>
<feature type="region of interest" description="Disordered" evidence="12">
    <location>
        <begin position="1"/>
        <end position="281"/>
    </location>
</feature>
<dbReference type="GO" id="GO:0005886">
    <property type="term" value="C:plasma membrane"/>
    <property type="evidence" value="ECO:0007669"/>
    <property type="project" value="TreeGrafter"/>
</dbReference>
<feature type="compositionally biased region" description="Basic and acidic residues" evidence="12">
    <location>
        <begin position="753"/>
        <end position="786"/>
    </location>
</feature>
<feature type="compositionally biased region" description="Basic and acidic residues" evidence="12">
    <location>
        <begin position="102"/>
        <end position="123"/>
    </location>
</feature>
<dbReference type="Proteomes" id="UP000662466">
    <property type="component" value="Unassembled WGS sequence"/>
</dbReference>
<evidence type="ECO:0000256" key="3">
    <source>
        <dbReference type="ARBA" id="ARBA00022553"/>
    </source>
</evidence>
<feature type="region of interest" description="Disordered" evidence="12">
    <location>
        <begin position="753"/>
        <end position="877"/>
    </location>
</feature>
<feature type="region of interest" description="Disordered" evidence="12">
    <location>
        <begin position="288"/>
        <end position="307"/>
    </location>
</feature>
<evidence type="ECO:0000256" key="9">
    <source>
        <dbReference type="ARBA" id="ARBA00080374"/>
    </source>
</evidence>
<dbReference type="AlphaFoldDB" id="A0A8H6PAT5"/>
<dbReference type="GO" id="GO:0046854">
    <property type="term" value="P:phosphatidylinositol phosphate biosynthetic process"/>
    <property type="evidence" value="ECO:0007669"/>
    <property type="project" value="UniProtKB-ARBA"/>
</dbReference>
<keyword evidence="16" id="KW-1185">Reference proteome</keyword>
<evidence type="ECO:0000256" key="11">
    <source>
        <dbReference type="PROSITE-ProRule" id="PRU00781"/>
    </source>
</evidence>
<feature type="compositionally biased region" description="Polar residues" evidence="12">
    <location>
        <begin position="37"/>
        <end position="47"/>
    </location>
</feature>
<proteinExistence type="predicted"/>
<dbReference type="PANTHER" id="PTHR23086:SF8">
    <property type="entry name" value="PHOSPHATIDYLINOSITOL 5-PHOSPHATE 4-KINASE, ISOFORM A"/>
    <property type="match status" value="1"/>
</dbReference>
<feature type="compositionally biased region" description="Basic and acidic residues" evidence="12">
    <location>
        <begin position="193"/>
        <end position="203"/>
    </location>
</feature>
<comment type="catalytic activity">
    <reaction evidence="1">
        <text>a 1,2-diacyl-sn-glycero-3-phospho-(1D-myo-inositol 4-phosphate) + ATP = a 1,2-diacyl-sn-glycero-3-phospho-(1D-myo-inositol-4,5-bisphosphate) + ADP + H(+)</text>
        <dbReference type="Rhea" id="RHEA:14425"/>
        <dbReference type="ChEBI" id="CHEBI:15378"/>
        <dbReference type="ChEBI" id="CHEBI:30616"/>
        <dbReference type="ChEBI" id="CHEBI:58178"/>
        <dbReference type="ChEBI" id="CHEBI:58456"/>
        <dbReference type="ChEBI" id="CHEBI:456216"/>
        <dbReference type="EC" id="2.7.1.68"/>
    </reaction>
</comment>
<dbReference type="EMBL" id="JACBAF010002269">
    <property type="protein sequence ID" value="KAF7159881.1"/>
    <property type="molecule type" value="Genomic_DNA"/>
</dbReference>
<evidence type="ECO:0000256" key="1">
    <source>
        <dbReference type="ARBA" id="ARBA00000444"/>
    </source>
</evidence>
<evidence type="ECO:0000256" key="2">
    <source>
        <dbReference type="ARBA" id="ARBA00012172"/>
    </source>
</evidence>
<dbReference type="EC" id="2.7.1.68" evidence="2"/>
<dbReference type="FunFam" id="3.30.800.10:FF:000009">
    <property type="entry name" value="Phosphatidylinositol 4-phosphate 5-kinase its3"/>
    <property type="match status" value="1"/>
</dbReference>
<evidence type="ECO:0000256" key="5">
    <source>
        <dbReference type="ARBA" id="ARBA00022741"/>
    </source>
</evidence>
<evidence type="ECO:0000313" key="16">
    <source>
        <dbReference type="Proteomes" id="UP000630445"/>
    </source>
</evidence>
<dbReference type="InterPro" id="IPR027483">
    <property type="entry name" value="PInositol-4-P-4/5-kinase_C_sf"/>
</dbReference>
<keyword evidence="3" id="KW-0597">Phosphoprotein</keyword>
<dbReference type="InterPro" id="IPR027484">
    <property type="entry name" value="PInositol-4-P-5-kinase_N"/>
</dbReference>
<dbReference type="Gene3D" id="3.30.810.10">
    <property type="entry name" value="2-Layer Sandwich"/>
    <property type="match status" value="1"/>
</dbReference>
<dbReference type="PANTHER" id="PTHR23086">
    <property type="entry name" value="PHOSPHATIDYLINOSITOL-4-PHOSPHATE 5-KINASE"/>
    <property type="match status" value="1"/>
</dbReference>
<evidence type="ECO:0000256" key="7">
    <source>
        <dbReference type="ARBA" id="ARBA00022840"/>
    </source>
</evidence>
<sequence>MPSFSNDGPYQSTTTATATHPRPFDSPQAKPHDKASVGNTFLWTNWPNGDRSHLDSQSTDRDPKNGSAYSLNGPRSSASSYTRDLPHSKDGSMHSLGNGSVRDPRESGRFSMTMDKDFTRKSSDAGANAGVGSAAASVSSAQQVNGNSSSHRTPNGKSLVNGDRPQPSVDEVVAQNSTVTADGNTLSVSLPEDTSRLASEPDRLFPSQTAASYRYSSPPLPSAAADASRTQDPAASGLRHRHTLQVPRATSGRRNSRDQADETAYTSGRLSPTAGGIRRTSLSLVRRATKTNHSDSVPDEANQNEDAARWAEAIKQRRASRRKRRDDDDDDRVIVGTKVDQNHVNWVTAYNMLTGIRFTVSRINAKMDRELTPADFQAKHKFSFDITGNELTPSAKYDFKFKDYAPWVFRHLRAKFRLDPADYLMSLTSKYILSELGSPGKSGSFFYFSRDYKYIIKTIHHSEHKLLRKILPEYYKHVEQNPNTLISQFYGLHRVKMAYGRKIHFVVMNNLFPPHRDIHQTFDLKGSTIGRDLREQDLQRNPRATLKDLNWLRRGRHLECGPSKRQFFLAQLERDVELLKKLKIMDYSLLVGIHDLGRGNEEKLRDKTLQVFQPGGDREEETSPNMLMRTPSKLENERKARELRMLIKRERPVPLDKAAAKMPDEILDERQYHIFYADDGGFRATHENGQPGDEIYYLGIIDCLTHYGTVKKLENFFKGLSHDRGQISPIPPESYGDRFVKFVRGITMSKEEVERHKEARAQGKTSAERSESVERTMQAAEKEAAKDVSTTHPRTISTVFDPADAGGPGPTSTLPIVDEAGEQSSVGGHSQNSRQGPPLTEKDLPPLPDMSSSQDGAKGKGVSYSGPNGTLSPLASR</sequence>
<dbReference type="GO" id="GO:0016308">
    <property type="term" value="F:1-phosphatidylinositol-4-phosphate 5-kinase activity"/>
    <property type="evidence" value="ECO:0007669"/>
    <property type="project" value="UniProtKB-EC"/>
</dbReference>
<dbReference type="GO" id="GO:0005524">
    <property type="term" value="F:ATP binding"/>
    <property type="evidence" value="ECO:0007669"/>
    <property type="project" value="UniProtKB-UniRule"/>
</dbReference>
<feature type="domain" description="PIPK" evidence="13">
    <location>
        <begin position="342"/>
        <end position="747"/>
    </location>
</feature>
<gene>
    <name evidence="14" type="ORF">CNMCM5793_001221</name>
    <name evidence="15" type="ORF">CNMCM6106_007307</name>
</gene>
<dbReference type="Proteomes" id="UP000630445">
    <property type="component" value="Unassembled WGS sequence"/>
</dbReference>